<protein>
    <recommendedName>
        <fullName evidence="5">Methyltransferase FkbM domain-containing protein</fullName>
    </recommendedName>
</protein>
<gene>
    <name evidence="3" type="ORF">AK812_SmicGene38015</name>
</gene>
<evidence type="ECO:0000313" key="4">
    <source>
        <dbReference type="Proteomes" id="UP000186817"/>
    </source>
</evidence>
<dbReference type="InterPro" id="IPR002110">
    <property type="entry name" value="Ankyrin_rpt"/>
</dbReference>
<dbReference type="Gene3D" id="3.40.50.150">
    <property type="entry name" value="Vaccinia Virus protein VP39"/>
    <property type="match status" value="1"/>
</dbReference>
<feature type="region of interest" description="Disordered" evidence="2">
    <location>
        <begin position="153"/>
        <end position="176"/>
    </location>
</feature>
<dbReference type="Gene3D" id="1.25.40.20">
    <property type="entry name" value="Ankyrin repeat-containing domain"/>
    <property type="match status" value="1"/>
</dbReference>
<comment type="caution">
    <text evidence="3">The sequence shown here is derived from an EMBL/GenBank/DDBJ whole genome shotgun (WGS) entry which is preliminary data.</text>
</comment>
<dbReference type="PROSITE" id="PS50088">
    <property type="entry name" value="ANK_REPEAT"/>
    <property type="match status" value="1"/>
</dbReference>
<dbReference type="AlphaFoldDB" id="A0A1Q9CER9"/>
<organism evidence="3 4">
    <name type="scientific">Symbiodinium microadriaticum</name>
    <name type="common">Dinoflagellate</name>
    <name type="synonym">Zooxanthella microadriatica</name>
    <dbReference type="NCBI Taxonomy" id="2951"/>
    <lineage>
        <taxon>Eukaryota</taxon>
        <taxon>Sar</taxon>
        <taxon>Alveolata</taxon>
        <taxon>Dinophyceae</taxon>
        <taxon>Suessiales</taxon>
        <taxon>Symbiodiniaceae</taxon>
        <taxon>Symbiodinium</taxon>
    </lineage>
</organism>
<evidence type="ECO:0000256" key="2">
    <source>
        <dbReference type="SAM" id="MobiDB-lite"/>
    </source>
</evidence>
<dbReference type="Proteomes" id="UP000186817">
    <property type="component" value="Unassembled WGS sequence"/>
</dbReference>
<dbReference type="PROSITE" id="PS50297">
    <property type="entry name" value="ANK_REP_REGION"/>
    <property type="match status" value="1"/>
</dbReference>
<dbReference type="PANTHER" id="PTHR44843">
    <property type="entry name" value="METHYLTRANSFERASE"/>
    <property type="match status" value="1"/>
</dbReference>
<dbReference type="OrthoDB" id="10006218at2759"/>
<accession>A0A1Q9CER9</accession>
<proteinExistence type="predicted"/>
<dbReference type="SUPFAM" id="SSF53335">
    <property type="entry name" value="S-adenosyl-L-methionine-dependent methyltransferases"/>
    <property type="match status" value="1"/>
</dbReference>
<dbReference type="InterPro" id="IPR029063">
    <property type="entry name" value="SAM-dependent_MTases_sf"/>
</dbReference>
<feature type="repeat" description="ANK" evidence="1">
    <location>
        <begin position="94"/>
        <end position="122"/>
    </location>
</feature>
<dbReference type="PANTHER" id="PTHR44843:SF14">
    <property type="entry name" value="METHYLTRANSFERASE TYPE 11 DOMAIN-CONTAINING PROTEIN"/>
    <property type="match status" value="1"/>
</dbReference>
<dbReference type="Pfam" id="PF00023">
    <property type="entry name" value="Ank"/>
    <property type="match status" value="1"/>
</dbReference>
<evidence type="ECO:0008006" key="5">
    <source>
        <dbReference type="Google" id="ProtNLM"/>
    </source>
</evidence>
<name>A0A1Q9CER9_SYMMI</name>
<evidence type="ECO:0000313" key="3">
    <source>
        <dbReference type="EMBL" id="OLP81443.1"/>
    </source>
</evidence>
<dbReference type="OMA" id="TDSTREC"/>
<sequence length="474" mass="53625">MPLCNDVFHQRGGRCKVLEEDETEQCSAERLAGWKCKQEQERSRRHQQIQVQQSNLQKAKSEVREFLHRRGIRSDSFDVNVAKNSCWGLCRTYPLHLAAKERDWHMVRLLLFFGADPAQRDSLGRTPYDFMGPLIRAEEEGFDRPQVQEEVPPHASSATGQVQSWTTESTKKDGPPVTSYRRHIYLDMGANWANTLRLYSDLSQSPHRDSAWEVYAFEANPLIQPYVNKFVSFLNGKGPKPPVLIPPAGSNGHLNDLAKRFHCRKKTTDSTRECMVKLFEPQIHALKVEPELSSLQLIHSRMREAAAPPPTAEESRYTFIPAAVGSEDGELKMTDNTARTVLIRGGFGAGNAKKDTSREYHIPMVDVVRWMIDSFRESDYIVVKMDVEGAEHGILSGLLDHGKLGLIDILAFECHAAKTSPACKKLNRRLDKAAAVSKTKILREASGYQGWDHFSTPDRYYPLDPRVGRPQSNG</sequence>
<dbReference type="InterPro" id="IPR036770">
    <property type="entry name" value="Ankyrin_rpt-contain_sf"/>
</dbReference>
<evidence type="ECO:0000256" key="1">
    <source>
        <dbReference type="PROSITE-ProRule" id="PRU00023"/>
    </source>
</evidence>
<keyword evidence="4" id="KW-1185">Reference proteome</keyword>
<reference evidence="3 4" key="1">
    <citation type="submission" date="2016-02" db="EMBL/GenBank/DDBJ databases">
        <title>Genome analysis of coral dinoflagellate symbionts highlights evolutionary adaptations to a symbiotic lifestyle.</title>
        <authorList>
            <person name="Aranda M."/>
            <person name="Li Y."/>
            <person name="Liew Y.J."/>
            <person name="Baumgarten S."/>
            <person name="Simakov O."/>
            <person name="Wilson M."/>
            <person name="Piel J."/>
            <person name="Ashoor H."/>
            <person name="Bougouffa S."/>
            <person name="Bajic V.B."/>
            <person name="Ryu T."/>
            <person name="Ravasi T."/>
            <person name="Bayer T."/>
            <person name="Micklem G."/>
            <person name="Kim H."/>
            <person name="Bhak J."/>
            <person name="Lajeunesse T.C."/>
            <person name="Voolstra C.R."/>
        </authorList>
    </citation>
    <scope>NUCLEOTIDE SEQUENCE [LARGE SCALE GENOMIC DNA]</scope>
    <source>
        <strain evidence="3 4">CCMP2467</strain>
    </source>
</reference>
<dbReference type="SUPFAM" id="SSF48403">
    <property type="entry name" value="Ankyrin repeat"/>
    <property type="match status" value="1"/>
</dbReference>
<keyword evidence="1" id="KW-0040">ANK repeat</keyword>
<feature type="compositionally biased region" description="Polar residues" evidence="2">
    <location>
        <begin position="156"/>
        <end position="168"/>
    </location>
</feature>
<dbReference type="EMBL" id="LSRX01001280">
    <property type="protein sequence ID" value="OLP81443.1"/>
    <property type="molecule type" value="Genomic_DNA"/>
</dbReference>